<keyword evidence="1" id="KW-0812">Transmembrane</keyword>
<dbReference type="EMBL" id="RSED01000004">
    <property type="protein sequence ID" value="RRS05066.1"/>
    <property type="molecule type" value="Genomic_DNA"/>
</dbReference>
<keyword evidence="1" id="KW-0472">Membrane</keyword>
<dbReference type="OrthoDB" id="8908843at2"/>
<dbReference type="AlphaFoldDB" id="A0A3R8TUK3"/>
<comment type="caution">
    <text evidence="2">The sequence shown here is derived from an EMBL/GenBank/DDBJ whole genome shotgun (WGS) entry which is preliminary data.</text>
</comment>
<evidence type="ECO:0000313" key="2">
    <source>
        <dbReference type="EMBL" id="RRS05066.1"/>
    </source>
</evidence>
<sequence length="138" mass="15600">MTPTVPVPTDNIFKFACMFGLALIVSCIFAFVSTYTASLDRKVKYSEALIPLEAKTQRTKAEDDMFEMNKKLIEVTKSNEEFSNGAIALVFAFGSLLSWYGASKWHSVIQRRDDRLVELQLEKLEAEIAKLRAEARKA</sequence>
<gene>
    <name evidence="2" type="ORF">EIP75_05670</name>
</gene>
<dbReference type="RefSeq" id="WP_125242284.1">
    <property type="nucleotide sequence ID" value="NZ_RSED01000004.1"/>
</dbReference>
<keyword evidence="3" id="KW-1185">Reference proteome</keyword>
<name>A0A3R8TUK3_9BURK</name>
<protein>
    <submittedName>
        <fullName evidence="2">Uncharacterized protein</fullName>
    </submittedName>
</protein>
<evidence type="ECO:0000313" key="3">
    <source>
        <dbReference type="Proteomes" id="UP000269265"/>
    </source>
</evidence>
<organism evidence="2 3">
    <name type="scientific">Aquabacterium soli</name>
    <dbReference type="NCBI Taxonomy" id="2493092"/>
    <lineage>
        <taxon>Bacteria</taxon>
        <taxon>Pseudomonadati</taxon>
        <taxon>Pseudomonadota</taxon>
        <taxon>Betaproteobacteria</taxon>
        <taxon>Burkholderiales</taxon>
        <taxon>Aquabacterium</taxon>
    </lineage>
</organism>
<feature type="transmembrane region" description="Helical" evidence="1">
    <location>
        <begin position="82"/>
        <end position="102"/>
    </location>
</feature>
<reference evidence="2 3" key="1">
    <citation type="submission" date="2018-12" db="EMBL/GenBank/DDBJ databases">
        <title>The whole draft genome of Aquabacterium sp. SJQ9.</title>
        <authorList>
            <person name="Sun L."/>
            <person name="Gao X."/>
            <person name="Chen W."/>
            <person name="Huang K."/>
        </authorList>
    </citation>
    <scope>NUCLEOTIDE SEQUENCE [LARGE SCALE GENOMIC DNA]</scope>
    <source>
        <strain evidence="2 3">SJQ9</strain>
    </source>
</reference>
<feature type="transmembrane region" description="Helical" evidence="1">
    <location>
        <begin position="12"/>
        <end position="32"/>
    </location>
</feature>
<dbReference type="Proteomes" id="UP000269265">
    <property type="component" value="Unassembled WGS sequence"/>
</dbReference>
<keyword evidence="1" id="KW-1133">Transmembrane helix</keyword>
<accession>A0A3R8TUK3</accession>
<evidence type="ECO:0000256" key="1">
    <source>
        <dbReference type="SAM" id="Phobius"/>
    </source>
</evidence>
<proteinExistence type="predicted"/>